<keyword evidence="9 21" id="KW-0732">Signal</keyword>
<evidence type="ECO:0000256" key="11">
    <source>
        <dbReference type="ARBA" id="ARBA00022741"/>
    </source>
</evidence>
<dbReference type="EC" id="2.7.11.1" evidence="3"/>
<keyword evidence="15" id="KW-0472">Membrane</keyword>
<dbReference type="Gene3D" id="3.30.200.20">
    <property type="entry name" value="Phosphorylase Kinase, domain 1"/>
    <property type="match status" value="1"/>
</dbReference>
<evidence type="ECO:0000256" key="9">
    <source>
        <dbReference type="ARBA" id="ARBA00022729"/>
    </source>
</evidence>
<dbReference type="GO" id="GO:0009653">
    <property type="term" value="P:anatomical structure morphogenesis"/>
    <property type="evidence" value="ECO:0007669"/>
    <property type="project" value="UniProtKB-ARBA"/>
</dbReference>
<dbReference type="InterPro" id="IPR051420">
    <property type="entry name" value="Ser_Thr_Kinases_DiverseReg"/>
</dbReference>
<dbReference type="SMART" id="SM00369">
    <property type="entry name" value="LRR_TYP"/>
    <property type="match status" value="10"/>
</dbReference>
<comment type="catalytic activity">
    <reaction evidence="19">
        <text>L-seryl-[protein] + ATP = O-phospho-L-seryl-[protein] + ADP + H(+)</text>
        <dbReference type="Rhea" id="RHEA:17989"/>
        <dbReference type="Rhea" id="RHEA-COMP:9863"/>
        <dbReference type="Rhea" id="RHEA-COMP:11604"/>
        <dbReference type="ChEBI" id="CHEBI:15378"/>
        <dbReference type="ChEBI" id="CHEBI:29999"/>
        <dbReference type="ChEBI" id="CHEBI:30616"/>
        <dbReference type="ChEBI" id="CHEBI:83421"/>
        <dbReference type="ChEBI" id="CHEBI:456216"/>
        <dbReference type="EC" id="2.7.11.1"/>
    </reaction>
</comment>
<evidence type="ECO:0000256" key="7">
    <source>
        <dbReference type="ARBA" id="ARBA00022679"/>
    </source>
</evidence>
<dbReference type="GO" id="GO:0099402">
    <property type="term" value="P:plant organ development"/>
    <property type="evidence" value="ECO:0007669"/>
    <property type="project" value="UniProtKB-ARBA"/>
</dbReference>
<evidence type="ECO:0000256" key="12">
    <source>
        <dbReference type="ARBA" id="ARBA00022777"/>
    </source>
</evidence>
<dbReference type="Proteomes" id="UP000652761">
    <property type="component" value="Unassembled WGS sequence"/>
</dbReference>
<comment type="subcellular location">
    <subcellularLocation>
        <location evidence="1">Cell membrane</location>
        <topology evidence="1">Single-pass membrane protein</topology>
    </subcellularLocation>
    <subcellularLocation>
        <location evidence="2">Membrane</location>
        <topology evidence="2">Single-pass type I membrane protein</topology>
    </subcellularLocation>
</comment>
<dbReference type="EMBL" id="NMUH01002578">
    <property type="protein sequence ID" value="MQM00877.1"/>
    <property type="molecule type" value="Genomic_DNA"/>
</dbReference>
<evidence type="ECO:0000256" key="3">
    <source>
        <dbReference type="ARBA" id="ARBA00012513"/>
    </source>
</evidence>
<accession>A0A843W0M1</accession>
<keyword evidence="4" id="KW-0723">Serine/threonine-protein kinase</keyword>
<proteinExistence type="predicted"/>
<keyword evidence="13 20" id="KW-0067">ATP-binding</keyword>
<dbReference type="InterPro" id="IPR032675">
    <property type="entry name" value="LRR_dom_sf"/>
</dbReference>
<evidence type="ECO:0000256" key="18">
    <source>
        <dbReference type="ARBA" id="ARBA00047899"/>
    </source>
</evidence>
<evidence type="ECO:0000256" key="8">
    <source>
        <dbReference type="ARBA" id="ARBA00022692"/>
    </source>
</evidence>
<evidence type="ECO:0000256" key="5">
    <source>
        <dbReference type="ARBA" id="ARBA00022553"/>
    </source>
</evidence>
<dbReference type="PROSITE" id="PS00107">
    <property type="entry name" value="PROTEIN_KINASE_ATP"/>
    <property type="match status" value="1"/>
</dbReference>
<evidence type="ECO:0000313" key="23">
    <source>
        <dbReference type="EMBL" id="MQM00877.1"/>
    </source>
</evidence>
<dbReference type="Gene3D" id="3.80.10.10">
    <property type="entry name" value="Ribonuclease Inhibitor"/>
    <property type="match status" value="4"/>
</dbReference>
<keyword evidence="16" id="KW-0675">Receptor</keyword>
<dbReference type="PROSITE" id="PS00109">
    <property type="entry name" value="PROTEIN_KINASE_TYR"/>
    <property type="match status" value="1"/>
</dbReference>
<evidence type="ECO:0000313" key="24">
    <source>
        <dbReference type="Proteomes" id="UP000652761"/>
    </source>
</evidence>
<dbReference type="FunFam" id="3.80.10.10:FF:000400">
    <property type="entry name" value="Nuclear pore complex protein NUP107"/>
    <property type="match status" value="1"/>
</dbReference>
<evidence type="ECO:0000256" key="16">
    <source>
        <dbReference type="ARBA" id="ARBA00023170"/>
    </source>
</evidence>
<evidence type="ECO:0000256" key="21">
    <source>
        <dbReference type="SAM" id="SignalP"/>
    </source>
</evidence>
<dbReference type="InterPro" id="IPR003591">
    <property type="entry name" value="Leu-rich_rpt_typical-subtyp"/>
</dbReference>
<reference evidence="23" key="1">
    <citation type="submission" date="2017-07" db="EMBL/GenBank/DDBJ databases">
        <title>Taro Niue Genome Assembly and Annotation.</title>
        <authorList>
            <person name="Atibalentja N."/>
            <person name="Keating K."/>
            <person name="Fields C.J."/>
        </authorList>
    </citation>
    <scope>NUCLEOTIDE SEQUENCE</scope>
    <source>
        <strain evidence="23">Niue_2</strain>
        <tissue evidence="23">Leaf</tissue>
    </source>
</reference>
<dbReference type="InterPro" id="IPR001611">
    <property type="entry name" value="Leu-rich_rpt"/>
</dbReference>
<name>A0A843W0M1_COLES</name>
<dbReference type="GO" id="GO:0005886">
    <property type="term" value="C:plasma membrane"/>
    <property type="evidence" value="ECO:0007669"/>
    <property type="project" value="UniProtKB-SubCell"/>
</dbReference>
<dbReference type="PANTHER" id="PTHR48005">
    <property type="entry name" value="LEUCINE RICH REPEAT KINASE 2"/>
    <property type="match status" value="1"/>
</dbReference>
<evidence type="ECO:0000256" key="19">
    <source>
        <dbReference type="ARBA" id="ARBA00048679"/>
    </source>
</evidence>
<gene>
    <name evidence="23" type="ORF">Taro_033631</name>
</gene>
<evidence type="ECO:0000256" key="6">
    <source>
        <dbReference type="ARBA" id="ARBA00022614"/>
    </source>
</evidence>
<evidence type="ECO:0000256" key="15">
    <source>
        <dbReference type="ARBA" id="ARBA00023136"/>
    </source>
</evidence>
<evidence type="ECO:0000256" key="1">
    <source>
        <dbReference type="ARBA" id="ARBA00004162"/>
    </source>
</evidence>
<keyword evidence="17" id="KW-0325">Glycoprotein</keyword>
<dbReference type="AlphaFoldDB" id="A0A843W0M1"/>
<comment type="catalytic activity">
    <reaction evidence="18">
        <text>L-threonyl-[protein] + ATP = O-phospho-L-threonyl-[protein] + ADP + H(+)</text>
        <dbReference type="Rhea" id="RHEA:46608"/>
        <dbReference type="Rhea" id="RHEA-COMP:11060"/>
        <dbReference type="Rhea" id="RHEA-COMP:11605"/>
        <dbReference type="ChEBI" id="CHEBI:15378"/>
        <dbReference type="ChEBI" id="CHEBI:30013"/>
        <dbReference type="ChEBI" id="CHEBI:30616"/>
        <dbReference type="ChEBI" id="CHEBI:61977"/>
        <dbReference type="ChEBI" id="CHEBI:456216"/>
        <dbReference type="EC" id="2.7.11.1"/>
    </reaction>
</comment>
<keyword evidence="6" id="KW-0433">Leucine-rich repeat</keyword>
<dbReference type="InterPro" id="IPR008266">
    <property type="entry name" value="Tyr_kinase_AS"/>
</dbReference>
<dbReference type="Pfam" id="PF13855">
    <property type="entry name" value="LRR_8"/>
    <property type="match status" value="1"/>
</dbReference>
<feature type="domain" description="Protein kinase" evidence="22">
    <location>
        <begin position="560"/>
        <end position="841"/>
    </location>
</feature>
<keyword evidence="10" id="KW-0677">Repeat</keyword>
<organism evidence="23 24">
    <name type="scientific">Colocasia esculenta</name>
    <name type="common">Wild taro</name>
    <name type="synonym">Arum esculentum</name>
    <dbReference type="NCBI Taxonomy" id="4460"/>
    <lineage>
        <taxon>Eukaryota</taxon>
        <taxon>Viridiplantae</taxon>
        <taxon>Streptophyta</taxon>
        <taxon>Embryophyta</taxon>
        <taxon>Tracheophyta</taxon>
        <taxon>Spermatophyta</taxon>
        <taxon>Magnoliopsida</taxon>
        <taxon>Liliopsida</taxon>
        <taxon>Araceae</taxon>
        <taxon>Aroideae</taxon>
        <taxon>Colocasieae</taxon>
        <taxon>Colocasia</taxon>
    </lineage>
</organism>
<feature type="chain" id="PRO_5032804881" description="non-specific serine/threonine protein kinase" evidence="21">
    <location>
        <begin position="28"/>
        <end position="869"/>
    </location>
</feature>
<dbReference type="GO" id="GO:0004674">
    <property type="term" value="F:protein serine/threonine kinase activity"/>
    <property type="evidence" value="ECO:0007669"/>
    <property type="project" value="UniProtKB-KW"/>
</dbReference>
<evidence type="ECO:0000256" key="13">
    <source>
        <dbReference type="ARBA" id="ARBA00022840"/>
    </source>
</evidence>
<evidence type="ECO:0000256" key="2">
    <source>
        <dbReference type="ARBA" id="ARBA00004479"/>
    </source>
</evidence>
<keyword evidence="24" id="KW-1185">Reference proteome</keyword>
<sequence>MGGSRVRPLRFFLLLLVLHQCRDHCSSGSTTPAAEAFIRWKNSLEWYPLDALSSWNGAAAGAPPPPCNWTGITCDATAGVVGIDLQHLGLRGTLENLNFSSFPSLISLSLSNNSLSGGLPPSLGNLSKLTHLTLDGNRISGPIPPEIGSLGELQVLDLSENNITGGIPPSLCSLKKLREVSLDMNHISGGIPTEIANLTMLERLALFNNSLTGRIPPSMGSLKRLQYLDIRWNRVSGPISPLFGGLESLQRLYLRGNQISGIIPPEIGKLRNLRVMTLSNNSLTGEIPPSLGGLVNLERLQLHGNQISGAIPVEIGNLRSLRVLRLSRNNLSGVFPPFLDNLTSLEHLLLYGNKLSGPLPPQIGGLQNLVELDLRWNRFSGSIPLTIGTMTKLGSLDLSWNNLSGSLPKQLQDLTYLTSLNLSHNNFSGQLPFSIPRLQSFALIDFSHNDLVVPASYEGVIPHESFVGNRVEASSNGSNSSASQKPSRKGRVKVVISVVVPVSALLIILFASAKIRRLRKEQTAEDMDGREVQKNKNLFSVWNYDGGNVFEDIIQATENFDDRYCVGVGGNGSVYEAELPTGQVVAVKKFHQPEDGEAAYDATFRKELCAVTGIRHRNIVKLHGFCFHARCAFLVYENMEKGSLASVLSNDESAMELDWVSRVNAVRGVADALCYLHHDCTPAVVHRDISSSNILFDSEFRACVSDFGAAKLLRVGSSNWTGVAGTRGYIAPEFAYTMKVTDKCDVYGFGVVALETIMGTHPGDLVSSLSLRPSSTGRSGLDILVKHLLDPRLPDPVLEVSREICSVVMVALACVRADPNARPTMQQVTQELSSHRQQPFEPFDAITLHQLMDFRPDMSRSEASISIKG</sequence>
<dbReference type="FunFam" id="3.30.200.20:FF:000309">
    <property type="entry name" value="Leucine-rich repeat receptor protein kinase MSP1"/>
    <property type="match status" value="1"/>
</dbReference>
<dbReference type="Pfam" id="PF00560">
    <property type="entry name" value="LRR_1"/>
    <property type="match status" value="4"/>
</dbReference>
<evidence type="ECO:0000256" key="17">
    <source>
        <dbReference type="ARBA" id="ARBA00023180"/>
    </source>
</evidence>
<dbReference type="InterPro" id="IPR055414">
    <property type="entry name" value="LRR_R13L4/SHOC2-like"/>
</dbReference>
<evidence type="ECO:0000256" key="14">
    <source>
        <dbReference type="ARBA" id="ARBA00022989"/>
    </source>
</evidence>
<feature type="binding site" evidence="20">
    <location>
        <position position="589"/>
    </location>
    <ligand>
        <name>ATP</name>
        <dbReference type="ChEBI" id="CHEBI:30616"/>
    </ligand>
</feature>
<keyword evidence="14" id="KW-1133">Transmembrane helix</keyword>
<keyword evidence="12" id="KW-0418">Kinase</keyword>
<keyword evidence="5" id="KW-0597">Phosphoprotein</keyword>
<dbReference type="FunFam" id="3.80.10.10:FF:000095">
    <property type="entry name" value="LRR receptor-like serine/threonine-protein kinase GSO1"/>
    <property type="match status" value="1"/>
</dbReference>
<evidence type="ECO:0000256" key="20">
    <source>
        <dbReference type="PROSITE-ProRule" id="PRU10141"/>
    </source>
</evidence>
<protein>
    <recommendedName>
        <fullName evidence="3">non-specific serine/threonine protein kinase</fullName>
        <ecNumber evidence="3">2.7.11.1</ecNumber>
    </recommendedName>
</protein>
<evidence type="ECO:0000256" key="4">
    <source>
        <dbReference type="ARBA" id="ARBA00022527"/>
    </source>
</evidence>
<dbReference type="InterPro" id="IPR013210">
    <property type="entry name" value="LRR_N_plant-typ"/>
</dbReference>
<dbReference type="PROSITE" id="PS50011">
    <property type="entry name" value="PROTEIN_KINASE_DOM"/>
    <property type="match status" value="1"/>
</dbReference>
<evidence type="ECO:0000256" key="10">
    <source>
        <dbReference type="ARBA" id="ARBA00022737"/>
    </source>
</evidence>
<dbReference type="GO" id="GO:0005524">
    <property type="term" value="F:ATP binding"/>
    <property type="evidence" value="ECO:0007669"/>
    <property type="project" value="UniProtKB-UniRule"/>
</dbReference>
<dbReference type="SUPFAM" id="SSF56112">
    <property type="entry name" value="Protein kinase-like (PK-like)"/>
    <property type="match status" value="1"/>
</dbReference>
<dbReference type="Gene3D" id="1.10.510.10">
    <property type="entry name" value="Transferase(Phosphotransferase) domain 1"/>
    <property type="match status" value="1"/>
</dbReference>
<dbReference type="InterPro" id="IPR011009">
    <property type="entry name" value="Kinase-like_dom_sf"/>
</dbReference>
<evidence type="ECO:0000259" key="22">
    <source>
        <dbReference type="PROSITE" id="PS50011"/>
    </source>
</evidence>
<dbReference type="FunFam" id="1.10.510.10:FF:000445">
    <property type="entry name" value="MDIS1-interacting receptor like kinase 2"/>
    <property type="match status" value="1"/>
</dbReference>
<feature type="signal peptide" evidence="21">
    <location>
        <begin position="1"/>
        <end position="27"/>
    </location>
</feature>
<dbReference type="InterPro" id="IPR017441">
    <property type="entry name" value="Protein_kinase_ATP_BS"/>
</dbReference>
<dbReference type="Pfam" id="PF08263">
    <property type="entry name" value="LRRNT_2"/>
    <property type="match status" value="1"/>
</dbReference>
<dbReference type="PANTHER" id="PTHR48005:SF16">
    <property type="entry name" value="MDIS1-INTERACTING RECEPTOR LIKE KINASE 2-LIKE ISOFORM X1"/>
    <property type="match status" value="1"/>
</dbReference>
<comment type="caution">
    <text evidence="23">The sequence shown here is derived from an EMBL/GenBank/DDBJ whole genome shotgun (WGS) entry which is preliminary data.</text>
</comment>
<keyword evidence="8" id="KW-0812">Transmembrane</keyword>
<keyword evidence="11 20" id="KW-0547">Nucleotide-binding</keyword>
<dbReference type="Pfam" id="PF23598">
    <property type="entry name" value="LRR_14"/>
    <property type="match status" value="1"/>
</dbReference>
<keyword evidence="7" id="KW-0808">Transferase</keyword>
<dbReference type="Pfam" id="PF00069">
    <property type="entry name" value="Pkinase"/>
    <property type="match status" value="1"/>
</dbReference>
<dbReference type="InterPro" id="IPR000719">
    <property type="entry name" value="Prot_kinase_dom"/>
</dbReference>
<dbReference type="OrthoDB" id="1913693at2759"/>
<dbReference type="SUPFAM" id="SSF52047">
    <property type="entry name" value="RNI-like"/>
    <property type="match status" value="1"/>
</dbReference>